<gene>
    <name evidence="2" type="ORF">VXC91_43020</name>
</gene>
<evidence type="ECO:0000313" key="3">
    <source>
        <dbReference type="Proteomes" id="UP001333996"/>
    </source>
</evidence>
<reference evidence="2" key="1">
    <citation type="submission" date="2024-01" db="EMBL/GenBank/DDBJ databases">
        <title>First draft genome sequence data of TA4-1, the type strain of Gram-positive actinobacterium Streptomyces chiangmaiensis.</title>
        <authorList>
            <person name="Yasawong M."/>
            <person name="Nantapong N."/>
        </authorList>
    </citation>
    <scope>NUCLEOTIDE SEQUENCE</scope>
    <source>
        <strain evidence="2">TA4-1</strain>
    </source>
</reference>
<organism evidence="2 3">
    <name type="scientific">Streptomyces chiangmaiensis</name>
    <dbReference type="NCBI Taxonomy" id="766497"/>
    <lineage>
        <taxon>Bacteria</taxon>
        <taxon>Bacillati</taxon>
        <taxon>Actinomycetota</taxon>
        <taxon>Actinomycetes</taxon>
        <taxon>Kitasatosporales</taxon>
        <taxon>Streptomycetaceae</taxon>
        <taxon>Streptomyces</taxon>
    </lineage>
</organism>
<feature type="region of interest" description="Disordered" evidence="1">
    <location>
        <begin position="39"/>
        <end position="60"/>
    </location>
</feature>
<dbReference type="RefSeq" id="WP_329512793.1">
    <property type="nucleotide sequence ID" value="NZ_BAAAYZ010000064.1"/>
</dbReference>
<keyword evidence="3" id="KW-1185">Reference proteome</keyword>
<evidence type="ECO:0000256" key="1">
    <source>
        <dbReference type="SAM" id="MobiDB-lite"/>
    </source>
</evidence>
<feature type="compositionally biased region" description="Low complexity" evidence="1">
    <location>
        <begin position="42"/>
        <end position="60"/>
    </location>
</feature>
<comment type="caution">
    <text evidence="2">The sequence shown here is derived from an EMBL/GenBank/DDBJ whole genome shotgun (WGS) entry which is preliminary data.</text>
</comment>
<proteinExistence type="predicted"/>
<dbReference type="EMBL" id="JAYWVC010000388">
    <property type="protein sequence ID" value="MED7828451.1"/>
    <property type="molecule type" value="Genomic_DNA"/>
</dbReference>
<evidence type="ECO:0000313" key="2">
    <source>
        <dbReference type="EMBL" id="MED7828451.1"/>
    </source>
</evidence>
<name>A0ABU7FWW7_9ACTN</name>
<accession>A0ABU7FWW7</accession>
<dbReference type="Proteomes" id="UP001333996">
    <property type="component" value="Unassembled WGS sequence"/>
</dbReference>
<sequence length="60" mass="6302">MQRPFTFDPPAPPHGQGAVVLRRVIGLGGGPVAVLDCDRRSPGVSSKSSSSARSVRVQIF</sequence>
<protein>
    <submittedName>
        <fullName evidence="2">Uncharacterized protein</fullName>
    </submittedName>
</protein>